<name>A0ABY4PAD3_9LACO</name>
<accession>A0ABY4PAD3</accession>
<comment type="subcellular location">
    <subcellularLocation>
        <location evidence="7">Cell membrane</location>
        <topology evidence="7">Single-pass type II membrane protein</topology>
    </subcellularLocation>
    <text evidence="7">Localizes to the division septum where it forms a ring structure.</text>
</comment>
<keyword evidence="6 7" id="KW-0131">Cell cycle</keyword>
<feature type="region of interest" description="Disordered" evidence="9">
    <location>
        <begin position="1"/>
        <end position="22"/>
    </location>
</feature>
<comment type="function">
    <text evidence="7">Essential cell division protein.</text>
</comment>
<feature type="transmembrane region" description="Helical" evidence="7">
    <location>
        <begin position="48"/>
        <end position="67"/>
    </location>
</feature>
<evidence type="ECO:0000256" key="4">
    <source>
        <dbReference type="ARBA" id="ARBA00022989"/>
    </source>
</evidence>
<reference evidence="10" key="1">
    <citation type="journal article" date="2022" name="Int. J. Syst. Evol. Microbiol.">
        <title>Apilactobacillus apisilvae sp. nov., Nicolia spurrieriana gen. nov. sp. nov., Bombilactobacillus folatiphilus sp. nov. and Bombilactobacillus thymidiniphilus sp. nov., four new lactic acid bacterial isolates from stingless bees Tetragonula carbonaria and Austroplebeia australis.</title>
        <authorList>
            <person name="Oliphant S.A."/>
            <person name="Watson-Haigh N.S."/>
            <person name="Sumby K.M."/>
            <person name="Gardner J."/>
            <person name="Groom S."/>
            <person name="Jiranek V."/>
        </authorList>
    </citation>
    <scope>NUCLEOTIDE SEQUENCE</scope>
    <source>
        <strain evidence="10">SG4_D2</strain>
    </source>
</reference>
<protein>
    <recommendedName>
        <fullName evidence="7 8">Cell division protein FtsL</fullName>
    </recommendedName>
</protein>
<evidence type="ECO:0000256" key="5">
    <source>
        <dbReference type="ARBA" id="ARBA00023136"/>
    </source>
</evidence>
<organism evidence="10 11">
    <name type="scientific">Bombilactobacillus folatiphilus</name>
    <dbReference type="NCBI Taxonomy" id="2923362"/>
    <lineage>
        <taxon>Bacteria</taxon>
        <taxon>Bacillati</taxon>
        <taxon>Bacillota</taxon>
        <taxon>Bacilli</taxon>
        <taxon>Lactobacillales</taxon>
        <taxon>Lactobacillaceae</taxon>
        <taxon>Bombilactobacillus</taxon>
    </lineage>
</organism>
<sequence length="129" mass="14450">MEQSTVRKISSNLQEQSEYSAQRKPVNHVQNAVALNTKSVPFSGFEKLLSLLIGVVLAVTMFVLIDLRTQTSIQQRQIQDAAAQTQKVTNDNNNLHQEIIELSNSGRLLKIAQKHGLKLQTNNVRNISK</sequence>
<dbReference type="InterPro" id="IPR011922">
    <property type="entry name" value="Cell_div_FtsL"/>
</dbReference>
<feature type="compositionally biased region" description="Polar residues" evidence="9">
    <location>
        <begin position="1"/>
        <end position="20"/>
    </location>
</feature>
<evidence type="ECO:0000256" key="6">
    <source>
        <dbReference type="ARBA" id="ARBA00023306"/>
    </source>
</evidence>
<keyword evidence="3 7" id="KW-0812">Transmembrane</keyword>
<dbReference type="HAMAP" id="MF_00910">
    <property type="entry name" value="FtsL"/>
    <property type="match status" value="1"/>
</dbReference>
<comment type="similarity">
    <text evidence="7">Belongs to the FtsL family.</text>
</comment>
<evidence type="ECO:0000256" key="7">
    <source>
        <dbReference type="HAMAP-Rule" id="MF_00910"/>
    </source>
</evidence>
<evidence type="ECO:0000313" key="11">
    <source>
        <dbReference type="Proteomes" id="UP000831495"/>
    </source>
</evidence>
<gene>
    <name evidence="7 10" type="primary">ftsL</name>
    <name evidence="10" type="ORF">MOO45_03395</name>
</gene>
<evidence type="ECO:0000256" key="3">
    <source>
        <dbReference type="ARBA" id="ARBA00022692"/>
    </source>
</evidence>
<dbReference type="NCBIfam" id="TIGR02209">
    <property type="entry name" value="ftsL_broad"/>
    <property type="match status" value="1"/>
</dbReference>
<keyword evidence="1 7" id="KW-1003">Cell membrane</keyword>
<dbReference type="RefSeq" id="WP_249514978.1">
    <property type="nucleotide sequence ID" value="NZ_CP093366.1"/>
</dbReference>
<evidence type="ECO:0000313" key="10">
    <source>
        <dbReference type="EMBL" id="UQS82700.1"/>
    </source>
</evidence>
<keyword evidence="5 7" id="KW-0472">Membrane</keyword>
<evidence type="ECO:0000256" key="2">
    <source>
        <dbReference type="ARBA" id="ARBA00022618"/>
    </source>
</evidence>
<evidence type="ECO:0000256" key="8">
    <source>
        <dbReference type="NCBIfam" id="TIGR02209"/>
    </source>
</evidence>
<evidence type="ECO:0000256" key="9">
    <source>
        <dbReference type="SAM" id="MobiDB-lite"/>
    </source>
</evidence>
<keyword evidence="4 7" id="KW-1133">Transmembrane helix</keyword>
<evidence type="ECO:0000256" key="1">
    <source>
        <dbReference type="ARBA" id="ARBA00022475"/>
    </source>
</evidence>
<proteinExistence type="inferred from homology"/>
<dbReference type="Proteomes" id="UP000831495">
    <property type="component" value="Chromosome"/>
</dbReference>
<keyword evidence="11" id="KW-1185">Reference proteome</keyword>
<keyword evidence="2 7" id="KW-0132">Cell division</keyword>
<dbReference type="EMBL" id="CP093366">
    <property type="protein sequence ID" value="UQS82700.1"/>
    <property type="molecule type" value="Genomic_DNA"/>
</dbReference>
<dbReference type="GO" id="GO:0051301">
    <property type="term" value="P:cell division"/>
    <property type="evidence" value="ECO:0007669"/>
    <property type="project" value="UniProtKB-KW"/>
</dbReference>